<protein>
    <submittedName>
        <fullName evidence="2">Uncharacterized protein</fullName>
    </submittedName>
</protein>
<dbReference type="RefSeq" id="XP_007311822.1">
    <property type="nucleotide sequence ID" value="XM_007311760.1"/>
</dbReference>
<keyword evidence="3" id="KW-1185">Reference proteome</keyword>
<sequence length="265" mass="30423">MPILMYHHKIGRHRQEGNTNGAHIMLSRPERLRYQATYNAKLRSLQTPRRNSKSEPAEADADCGVGDQTNRLIQSEASRHRNSCRALSVKSLDPNFEFYRFSLSASPISITAVYSNEWASTSSNYSHGFPAGNRLDPDRMGEMKEREAELMLKLSFLDSEMKNQNESADGWVQLFLDDIQRLISQELAKVHSTLAEDHVPFRDRQLHAHRRHIAALHQQRDLLEQGMEDHKRYLQMEAPDGYLLHCYRSGDGISNGARVYISKIC</sequence>
<reference evidence="3" key="1">
    <citation type="journal article" date="2012" name="Science">
        <title>The Paleozoic origin of enzymatic lignin decomposition reconstructed from 31 fungal genomes.</title>
        <authorList>
            <person name="Floudas D."/>
            <person name="Binder M."/>
            <person name="Riley R."/>
            <person name="Barry K."/>
            <person name="Blanchette R.A."/>
            <person name="Henrissat B."/>
            <person name="Martinez A.T."/>
            <person name="Otillar R."/>
            <person name="Spatafora J.W."/>
            <person name="Yadav J.S."/>
            <person name="Aerts A."/>
            <person name="Benoit I."/>
            <person name="Boyd A."/>
            <person name="Carlson A."/>
            <person name="Copeland A."/>
            <person name="Coutinho P.M."/>
            <person name="de Vries R.P."/>
            <person name="Ferreira P."/>
            <person name="Findley K."/>
            <person name="Foster B."/>
            <person name="Gaskell J."/>
            <person name="Glotzer D."/>
            <person name="Gorecki P."/>
            <person name="Heitman J."/>
            <person name="Hesse C."/>
            <person name="Hori C."/>
            <person name="Igarashi K."/>
            <person name="Jurgens J.A."/>
            <person name="Kallen N."/>
            <person name="Kersten P."/>
            <person name="Kohler A."/>
            <person name="Kuees U."/>
            <person name="Kumar T.K.A."/>
            <person name="Kuo A."/>
            <person name="LaButti K."/>
            <person name="Larrondo L.F."/>
            <person name="Lindquist E."/>
            <person name="Ling A."/>
            <person name="Lombard V."/>
            <person name="Lucas S."/>
            <person name="Lundell T."/>
            <person name="Martin R."/>
            <person name="McLaughlin D.J."/>
            <person name="Morgenstern I."/>
            <person name="Morin E."/>
            <person name="Murat C."/>
            <person name="Nagy L.G."/>
            <person name="Nolan M."/>
            <person name="Ohm R.A."/>
            <person name="Patyshakuliyeva A."/>
            <person name="Rokas A."/>
            <person name="Ruiz-Duenas F.J."/>
            <person name="Sabat G."/>
            <person name="Salamov A."/>
            <person name="Samejima M."/>
            <person name="Schmutz J."/>
            <person name="Slot J.C."/>
            <person name="St John F."/>
            <person name="Stenlid J."/>
            <person name="Sun H."/>
            <person name="Sun S."/>
            <person name="Syed K."/>
            <person name="Tsang A."/>
            <person name="Wiebenga A."/>
            <person name="Young D."/>
            <person name="Pisabarro A."/>
            <person name="Eastwood D.C."/>
            <person name="Martin F."/>
            <person name="Cullen D."/>
            <person name="Grigoriev I.V."/>
            <person name="Hibbett D.S."/>
        </authorList>
    </citation>
    <scope>NUCLEOTIDE SEQUENCE [LARGE SCALE GENOMIC DNA]</scope>
    <source>
        <strain evidence="3">FP-91666</strain>
    </source>
</reference>
<proteinExistence type="predicted"/>
<feature type="region of interest" description="Disordered" evidence="1">
    <location>
        <begin position="43"/>
        <end position="66"/>
    </location>
</feature>
<evidence type="ECO:0000313" key="2">
    <source>
        <dbReference type="EMBL" id="EIM79074.1"/>
    </source>
</evidence>
<name>R7RVK3_STEHR</name>
<dbReference type="KEGG" id="shs:STEHIDRAFT_164031"/>
<evidence type="ECO:0000256" key="1">
    <source>
        <dbReference type="SAM" id="MobiDB-lite"/>
    </source>
</evidence>
<dbReference type="GeneID" id="18802509"/>
<dbReference type="AlphaFoldDB" id="R7RVK3"/>
<dbReference type="Proteomes" id="UP000053927">
    <property type="component" value="Unassembled WGS sequence"/>
</dbReference>
<accession>R7RVK3</accession>
<evidence type="ECO:0000313" key="3">
    <source>
        <dbReference type="Proteomes" id="UP000053927"/>
    </source>
</evidence>
<gene>
    <name evidence="2" type="ORF">STEHIDRAFT_164031</name>
</gene>
<organism evidence="2 3">
    <name type="scientific">Stereum hirsutum (strain FP-91666)</name>
    <name type="common">White-rot fungus</name>
    <dbReference type="NCBI Taxonomy" id="721885"/>
    <lineage>
        <taxon>Eukaryota</taxon>
        <taxon>Fungi</taxon>
        <taxon>Dikarya</taxon>
        <taxon>Basidiomycota</taxon>
        <taxon>Agaricomycotina</taxon>
        <taxon>Agaricomycetes</taxon>
        <taxon>Russulales</taxon>
        <taxon>Stereaceae</taxon>
        <taxon>Stereum</taxon>
    </lineage>
</organism>
<dbReference type="EMBL" id="JH687414">
    <property type="protein sequence ID" value="EIM79074.1"/>
    <property type="molecule type" value="Genomic_DNA"/>
</dbReference>